<keyword evidence="1 5" id="KW-0132">Cell division</keyword>
<evidence type="ECO:0000256" key="1">
    <source>
        <dbReference type="ARBA" id="ARBA00022618"/>
    </source>
</evidence>
<dbReference type="InterPro" id="IPR038594">
    <property type="entry name" value="SepF-like_sf"/>
</dbReference>
<dbReference type="Proteomes" id="UP000051451">
    <property type="component" value="Unassembled WGS sequence"/>
</dbReference>
<dbReference type="InterPro" id="IPR023052">
    <property type="entry name" value="Cell_div_SepF"/>
</dbReference>
<keyword evidence="5" id="KW-0963">Cytoplasm</keyword>
<comment type="function">
    <text evidence="4 5">Cell division protein that is part of the divisome complex and is recruited early to the Z-ring. Probably stimulates Z-ring formation, perhaps through the cross-linking of FtsZ protofilaments. Its function overlaps with FtsA.</text>
</comment>
<name>A0A0R1VXX5_9LACO</name>
<proteinExistence type="inferred from homology"/>
<evidence type="ECO:0000313" key="6">
    <source>
        <dbReference type="EMBL" id="KRM07670.1"/>
    </source>
</evidence>
<comment type="subunit">
    <text evidence="5">Homodimer. Interacts with FtsZ.</text>
</comment>
<dbReference type="Pfam" id="PF04472">
    <property type="entry name" value="SepF"/>
    <property type="match status" value="1"/>
</dbReference>
<comment type="similarity">
    <text evidence="5">Belongs to the SepF family.</text>
</comment>
<dbReference type="GO" id="GO:0005737">
    <property type="term" value="C:cytoplasm"/>
    <property type="evidence" value="ECO:0007669"/>
    <property type="project" value="UniProtKB-SubCell"/>
</dbReference>
<dbReference type="GO" id="GO:0000917">
    <property type="term" value="P:division septum assembly"/>
    <property type="evidence" value="ECO:0007669"/>
    <property type="project" value="UniProtKB-KW"/>
</dbReference>
<dbReference type="PANTHER" id="PTHR35798">
    <property type="entry name" value="CELL DIVISION PROTEIN SEPF"/>
    <property type="match status" value="1"/>
</dbReference>
<evidence type="ECO:0000256" key="4">
    <source>
        <dbReference type="ARBA" id="ARBA00044936"/>
    </source>
</evidence>
<dbReference type="STRING" id="1423750.FC89_GL000110"/>
<protein>
    <recommendedName>
        <fullName evidence="5">Cell division protein SepF</fullName>
    </recommendedName>
</protein>
<accession>A0A0R1VXX5</accession>
<reference evidence="6 7" key="1">
    <citation type="journal article" date="2015" name="Genome Announc.">
        <title>Expanding the biotechnology potential of lactobacilli through comparative genomics of 213 strains and associated genera.</title>
        <authorList>
            <person name="Sun Z."/>
            <person name="Harris H.M."/>
            <person name="McCann A."/>
            <person name="Guo C."/>
            <person name="Argimon S."/>
            <person name="Zhang W."/>
            <person name="Yang X."/>
            <person name="Jeffery I.B."/>
            <person name="Cooney J.C."/>
            <person name="Kagawa T.F."/>
            <person name="Liu W."/>
            <person name="Song Y."/>
            <person name="Salvetti E."/>
            <person name="Wrobel A."/>
            <person name="Rasinkangas P."/>
            <person name="Parkhill J."/>
            <person name="Rea M.C."/>
            <person name="O'Sullivan O."/>
            <person name="Ritari J."/>
            <person name="Douillard F.P."/>
            <person name="Paul Ross R."/>
            <person name="Yang R."/>
            <person name="Briner A.E."/>
            <person name="Felis G.E."/>
            <person name="de Vos W.M."/>
            <person name="Barrangou R."/>
            <person name="Klaenhammer T.R."/>
            <person name="Caufield P.W."/>
            <person name="Cui Y."/>
            <person name="Zhang H."/>
            <person name="O'Toole P.W."/>
        </authorList>
    </citation>
    <scope>NUCLEOTIDE SEQUENCE [LARGE SCALE GENOMIC DNA]</scope>
    <source>
        <strain evidence="6 7">DSM 18630</strain>
    </source>
</reference>
<dbReference type="EMBL" id="AZGB01000005">
    <property type="protein sequence ID" value="KRM07670.1"/>
    <property type="molecule type" value="Genomic_DNA"/>
</dbReference>
<keyword evidence="3 5" id="KW-0131">Cell cycle</keyword>
<dbReference type="InterPro" id="IPR007561">
    <property type="entry name" value="Cell_div_SepF/SepF-rel"/>
</dbReference>
<sequence length="146" mass="16313">MISMTLGNKLSRFFGVDEVEYDEAAAVEQQQAVKSENNFAAHNQKVVSFSDKNRNGFEKKIALFEPRIYSDVKAIASKLLNGQAAVVSFRRMEESQSRRVVDFLTGTVFAIGGEIQRIDDQIFLCTPRGFTVEGSLAGKFDDDEFS</sequence>
<dbReference type="PATRIC" id="fig|1423750.3.peg.111"/>
<evidence type="ECO:0000256" key="3">
    <source>
        <dbReference type="ARBA" id="ARBA00023306"/>
    </source>
</evidence>
<organism evidence="6 7">
    <name type="scientific">Liquorilactobacillus ghanensis DSM 18630</name>
    <dbReference type="NCBI Taxonomy" id="1423750"/>
    <lineage>
        <taxon>Bacteria</taxon>
        <taxon>Bacillati</taxon>
        <taxon>Bacillota</taxon>
        <taxon>Bacilli</taxon>
        <taxon>Lactobacillales</taxon>
        <taxon>Lactobacillaceae</taxon>
        <taxon>Liquorilactobacillus</taxon>
    </lineage>
</organism>
<dbReference type="PANTHER" id="PTHR35798:SF1">
    <property type="entry name" value="CELL DIVISION PROTEIN SEPF"/>
    <property type="match status" value="1"/>
</dbReference>
<comment type="caution">
    <text evidence="6">The sequence shown here is derived from an EMBL/GenBank/DDBJ whole genome shotgun (WGS) entry which is preliminary data.</text>
</comment>
<evidence type="ECO:0000313" key="7">
    <source>
        <dbReference type="Proteomes" id="UP000051451"/>
    </source>
</evidence>
<keyword evidence="2 5" id="KW-0717">Septation</keyword>
<comment type="subcellular location">
    <subcellularLocation>
        <location evidence="5">Cytoplasm</location>
    </subcellularLocation>
    <text evidence="5">Localizes to the division site, in a FtsZ-dependent manner.</text>
</comment>
<dbReference type="HAMAP" id="MF_01197">
    <property type="entry name" value="SepF"/>
    <property type="match status" value="1"/>
</dbReference>
<evidence type="ECO:0000256" key="2">
    <source>
        <dbReference type="ARBA" id="ARBA00023210"/>
    </source>
</evidence>
<evidence type="ECO:0000256" key="5">
    <source>
        <dbReference type="HAMAP-Rule" id="MF_01197"/>
    </source>
</evidence>
<dbReference type="AlphaFoldDB" id="A0A0R1VXX5"/>
<dbReference type="Gene3D" id="3.30.110.150">
    <property type="entry name" value="SepF-like protein"/>
    <property type="match status" value="1"/>
</dbReference>
<dbReference type="GO" id="GO:0043093">
    <property type="term" value="P:FtsZ-dependent cytokinesis"/>
    <property type="evidence" value="ECO:0007669"/>
    <property type="project" value="UniProtKB-UniRule"/>
</dbReference>
<gene>
    <name evidence="5" type="primary">sepF</name>
    <name evidence="6" type="ORF">FC89_GL000110</name>
</gene>
<keyword evidence="7" id="KW-1185">Reference proteome</keyword>